<comment type="caution">
    <text evidence="1">The sequence shown here is derived from an EMBL/GenBank/DDBJ whole genome shotgun (WGS) entry which is preliminary data.</text>
</comment>
<dbReference type="Pfam" id="PF05069">
    <property type="entry name" value="Phage_tail_S"/>
    <property type="match status" value="1"/>
</dbReference>
<dbReference type="EMBL" id="FAVB01000005">
    <property type="protein sequence ID" value="CUU88059.1"/>
    <property type="molecule type" value="Genomic_DNA"/>
</dbReference>
<proteinExistence type="predicted"/>
<reference evidence="1 2" key="1">
    <citation type="submission" date="2015-11" db="EMBL/GenBank/DDBJ databases">
        <authorList>
            <consortium name="Pathogen Informatics"/>
        </authorList>
    </citation>
    <scope>NUCLEOTIDE SEQUENCE [LARGE SCALE GENOMIC DNA]</scope>
    <source>
        <strain evidence="1 2">006A-0059</strain>
    </source>
</reference>
<dbReference type="Proteomes" id="UP000052237">
    <property type="component" value="Unassembled WGS sequence"/>
</dbReference>
<dbReference type="AlphaFoldDB" id="A0A0S4SNS0"/>
<organism evidence="1 2">
    <name type="scientific">Campylobacter hyointestinalis subsp. hyointestinalis</name>
    <dbReference type="NCBI Taxonomy" id="91352"/>
    <lineage>
        <taxon>Bacteria</taxon>
        <taxon>Pseudomonadati</taxon>
        <taxon>Campylobacterota</taxon>
        <taxon>Epsilonproteobacteria</taxon>
        <taxon>Campylobacterales</taxon>
        <taxon>Campylobacteraceae</taxon>
        <taxon>Campylobacter</taxon>
    </lineage>
</organism>
<keyword evidence="2" id="KW-1185">Reference proteome</keyword>
<dbReference type="RefSeq" id="WP_059435388.1">
    <property type="nucleotide sequence ID" value="NZ_FAVB01000005.1"/>
</dbReference>
<gene>
    <name evidence="1" type="ORF">ERS686654_01841</name>
</gene>
<protein>
    <submittedName>
        <fullName evidence="1">Phage virion morphogenesis protein</fullName>
    </submittedName>
</protein>
<evidence type="ECO:0000313" key="2">
    <source>
        <dbReference type="Proteomes" id="UP000052237"/>
    </source>
</evidence>
<name>A0A0S4SNS0_CAMHY</name>
<accession>A0A0S4SNS0</accession>
<sequence length="178" mass="19874">MVEVKNLGVVIAKLERLQKQLSPAQMKVKLNTIGSIMANSIQQSFNDEKSPFGERWKPISANTAFSYFGGRKNAYTKNRKRQRSGFLNAYGAGGSKKILWQSGNLARRWVVRATSTSVTISNNSSNRGFAYGLAHQFGSAKKNIPARPFLPIKNGNLEPRLAKNIIDYIEDELIKVLK</sequence>
<dbReference type="InterPro" id="IPR006522">
    <property type="entry name" value="Phage_virion_morphogenesis"/>
</dbReference>
<evidence type="ECO:0000313" key="1">
    <source>
        <dbReference type="EMBL" id="CUU88059.1"/>
    </source>
</evidence>